<feature type="domain" description="STAS" evidence="1">
    <location>
        <begin position="15"/>
        <end position="104"/>
    </location>
</feature>
<reference evidence="2 3" key="1">
    <citation type="submission" date="2021-06" db="EMBL/GenBank/DDBJ databases">
        <title>Gemonas diversity in paddy soil.</title>
        <authorList>
            <person name="Liu G."/>
        </authorList>
    </citation>
    <scope>NUCLEOTIDE SEQUENCE [LARGE SCALE GENOMIC DNA]</scope>
    <source>
        <strain evidence="2 3">RG2</strain>
    </source>
</reference>
<keyword evidence="3" id="KW-1185">Reference proteome</keyword>
<dbReference type="PROSITE" id="PS50801">
    <property type="entry name" value="STAS"/>
    <property type="match status" value="1"/>
</dbReference>
<accession>A0ABX8LIZ3</accession>
<dbReference type="InterPro" id="IPR058548">
    <property type="entry name" value="MlaB-like_STAS"/>
</dbReference>
<dbReference type="InterPro" id="IPR002645">
    <property type="entry name" value="STAS_dom"/>
</dbReference>
<name>A0ABX8LIZ3_9BACT</name>
<gene>
    <name evidence="2" type="ORF">KP001_21255</name>
</gene>
<proteinExistence type="predicted"/>
<dbReference type="Proteomes" id="UP000683559">
    <property type="component" value="Chromosome"/>
</dbReference>
<dbReference type="EMBL" id="CP077683">
    <property type="protein sequence ID" value="QXE90871.1"/>
    <property type="molecule type" value="Genomic_DNA"/>
</dbReference>
<sequence length="104" mass="11213">MGKKVFVNNANIIPEGPFTVERARELHQFLVGRLDGVTPTPAQTTIDLSRVSDIDACGCQLLALFLENLKRRGTAPLLAAPPPALSEQIEALGFHDLLAAQPEP</sequence>
<dbReference type="RefSeq" id="WP_217287466.1">
    <property type="nucleotide sequence ID" value="NZ_CP077683.1"/>
</dbReference>
<protein>
    <submittedName>
        <fullName evidence="2">STAS domain-containing protein</fullName>
    </submittedName>
</protein>
<dbReference type="Pfam" id="PF13466">
    <property type="entry name" value="STAS_2"/>
    <property type="match status" value="1"/>
</dbReference>
<organism evidence="2 3">
    <name type="scientific">Geomonas subterranea</name>
    <dbReference type="NCBI Taxonomy" id="2847989"/>
    <lineage>
        <taxon>Bacteria</taxon>
        <taxon>Pseudomonadati</taxon>
        <taxon>Thermodesulfobacteriota</taxon>
        <taxon>Desulfuromonadia</taxon>
        <taxon>Geobacterales</taxon>
        <taxon>Geobacteraceae</taxon>
        <taxon>Geomonas</taxon>
    </lineage>
</organism>
<evidence type="ECO:0000259" key="1">
    <source>
        <dbReference type="PROSITE" id="PS50801"/>
    </source>
</evidence>
<evidence type="ECO:0000313" key="3">
    <source>
        <dbReference type="Proteomes" id="UP000683559"/>
    </source>
</evidence>
<evidence type="ECO:0000313" key="2">
    <source>
        <dbReference type="EMBL" id="QXE90871.1"/>
    </source>
</evidence>